<evidence type="ECO:0000313" key="3">
    <source>
        <dbReference type="EMBL" id="GHO97239.1"/>
    </source>
</evidence>
<protein>
    <submittedName>
        <fullName evidence="3">Uncharacterized protein</fullName>
    </submittedName>
</protein>
<evidence type="ECO:0000256" key="1">
    <source>
        <dbReference type="SAM" id="Coils"/>
    </source>
</evidence>
<feature type="region of interest" description="Disordered" evidence="2">
    <location>
        <begin position="247"/>
        <end position="278"/>
    </location>
</feature>
<dbReference type="EMBL" id="BNJK01000001">
    <property type="protein sequence ID" value="GHO97239.1"/>
    <property type="molecule type" value="Genomic_DNA"/>
</dbReference>
<gene>
    <name evidence="3" type="ORF">KSF_072870</name>
</gene>
<dbReference type="Proteomes" id="UP000597444">
    <property type="component" value="Unassembled WGS sequence"/>
</dbReference>
<dbReference type="RefSeq" id="WP_220207814.1">
    <property type="nucleotide sequence ID" value="NZ_BNJK01000001.1"/>
</dbReference>
<sequence>MDPHPETSITVKEAAKRIGYSVRQTDRFIKKGALEAVRVNASLRKVPVASVEAFNARHDRRPVDPLEPVKETLHQQEQVAGDILRQVALLRTEMEERHSMVSKRIGELEGHLRLLKAQLQQEREARLTLEQAVAALSTTITGAEGSQNLSELVRQLLTRIPRSSSRGLLPQEKRGYPPATIRLVHFATQHGIEPSTLRQHAEKMPGLATIYERPNATTKKHEWWLLPEQQAPLLRYWQAQNKTWTPCPDCPHDREAGTTDMSDEGGEMGKTGEGGAVA</sequence>
<evidence type="ECO:0000313" key="4">
    <source>
        <dbReference type="Proteomes" id="UP000597444"/>
    </source>
</evidence>
<comment type="caution">
    <text evidence="3">The sequence shown here is derived from an EMBL/GenBank/DDBJ whole genome shotgun (WGS) entry which is preliminary data.</text>
</comment>
<accession>A0A8J3N3K5</accession>
<keyword evidence="1" id="KW-0175">Coiled coil</keyword>
<evidence type="ECO:0000256" key="2">
    <source>
        <dbReference type="SAM" id="MobiDB-lite"/>
    </source>
</evidence>
<organism evidence="3 4">
    <name type="scientific">Reticulibacter mediterranei</name>
    <dbReference type="NCBI Taxonomy" id="2778369"/>
    <lineage>
        <taxon>Bacteria</taxon>
        <taxon>Bacillati</taxon>
        <taxon>Chloroflexota</taxon>
        <taxon>Ktedonobacteria</taxon>
        <taxon>Ktedonobacterales</taxon>
        <taxon>Reticulibacteraceae</taxon>
        <taxon>Reticulibacter</taxon>
    </lineage>
</organism>
<keyword evidence="4" id="KW-1185">Reference proteome</keyword>
<proteinExistence type="predicted"/>
<dbReference type="AlphaFoldDB" id="A0A8J3N3K5"/>
<name>A0A8J3N3K5_9CHLR</name>
<feature type="coiled-coil region" evidence="1">
    <location>
        <begin position="105"/>
        <end position="132"/>
    </location>
</feature>
<reference evidence="3" key="1">
    <citation type="submission" date="2020-10" db="EMBL/GenBank/DDBJ databases">
        <title>Taxonomic study of unclassified bacteria belonging to the class Ktedonobacteria.</title>
        <authorList>
            <person name="Yabe S."/>
            <person name="Wang C.M."/>
            <person name="Zheng Y."/>
            <person name="Sakai Y."/>
            <person name="Cavaletti L."/>
            <person name="Monciardini P."/>
            <person name="Donadio S."/>
        </authorList>
    </citation>
    <scope>NUCLEOTIDE SEQUENCE</scope>
    <source>
        <strain evidence="3">ID150040</strain>
    </source>
</reference>
<feature type="compositionally biased region" description="Gly residues" evidence="2">
    <location>
        <begin position="268"/>
        <end position="278"/>
    </location>
</feature>